<proteinExistence type="predicted"/>
<evidence type="ECO:0000256" key="1">
    <source>
        <dbReference type="SAM" id="Phobius"/>
    </source>
</evidence>
<feature type="transmembrane region" description="Helical" evidence="1">
    <location>
        <begin position="655"/>
        <end position="675"/>
    </location>
</feature>
<dbReference type="InterPro" id="IPR011933">
    <property type="entry name" value="Double_TM_dom"/>
</dbReference>
<dbReference type="NCBIfam" id="TIGR02226">
    <property type="entry name" value="two_anch"/>
    <property type="match status" value="1"/>
</dbReference>
<dbReference type="PANTHER" id="PTHR37464">
    <property type="entry name" value="BLL2463 PROTEIN"/>
    <property type="match status" value="1"/>
</dbReference>
<sequence length="686" mass="78167">MSPSILWALFAVSIPLIIHLISLRQTRYEEFSSLRFIKLLEHKTIRHLKINQWLLVLLRTIAILCLILIFSRPLIKGDSVNNFIGDIESRAIILIDNSASMAVKINDISLLDRVKSTIPELLKVLEGQTTLEIYQTNPPQKLYEGSYLNESKVISKVEDISQTFLSDNIWEFTDSLINHIKASEPNLECYIFSDFQTTPKIEADSLLNYDKWTFYCINQPNVNNNISIKSVDILSEIMLPNHLIKLNTNLGNNGINEVKNVPIELFLNNERVGQVVSQFQPNKYKDFMFQVFPGKTGIINGKIVIPDDDYLLDNYRNFDLVIPNQIAIKIISKSEDELFLLDLALNAITGNTGLLHVDKKLSSNIDRIFLNNFDILLIHDCPKLTSAAIEDIQRFLMQGGGLIWFAGNELEESEPLLWPSLLKLPELLQKVSLDGESFFSTTIVEENNSLFTDLDIVKLEDELPQVFSYNEVRLQSNHLPIIKLNNGHPLLIESSSFGSTGFTFTSKLNLRWNDFTIKGLLVPVLHRMLILLATKEFNTQAILVGDIKTIDIRGQDINDDWTVISPSNNEIKLIPDYTNEKLQIIHTKELGSYNVYINGEYFSSFSTILSPNELHSKINESISILKSVSMDNIRIIESDKNFSNILKDIRYGKSIWRLLLIIALTCLVLESLLGIPNKDRLKTNIE</sequence>
<protein>
    <recommendedName>
        <fullName evidence="2">Aerotolerance regulator N-terminal domain-containing protein</fullName>
    </recommendedName>
</protein>
<feature type="transmembrane region" description="Helical" evidence="1">
    <location>
        <begin position="53"/>
        <end position="71"/>
    </location>
</feature>
<dbReference type="Gene3D" id="3.40.50.880">
    <property type="match status" value="1"/>
</dbReference>
<evidence type="ECO:0000313" key="3">
    <source>
        <dbReference type="EMBL" id="SUZ55084.1"/>
    </source>
</evidence>
<dbReference type="EMBL" id="UINC01000426">
    <property type="protein sequence ID" value="SUZ55084.1"/>
    <property type="molecule type" value="Genomic_DNA"/>
</dbReference>
<dbReference type="SUPFAM" id="SSF52317">
    <property type="entry name" value="Class I glutamine amidotransferase-like"/>
    <property type="match status" value="1"/>
</dbReference>
<dbReference type="InterPro" id="IPR024163">
    <property type="entry name" value="Aerotolerance_reg_N"/>
</dbReference>
<dbReference type="Pfam" id="PF07584">
    <property type="entry name" value="BatA"/>
    <property type="match status" value="1"/>
</dbReference>
<accession>A0A381NLU4</accession>
<organism evidence="3">
    <name type="scientific">marine metagenome</name>
    <dbReference type="NCBI Taxonomy" id="408172"/>
    <lineage>
        <taxon>unclassified sequences</taxon>
        <taxon>metagenomes</taxon>
        <taxon>ecological metagenomes</taxon>
    </lineage>
</organism>
<evidence type="ECO:0000259" key="2">
    <source>
        <dbReference type="Pfam" id="PF07584"/>
    </source>
</evidence>
<feature type="transmembrane region" description="Helical" evidence="1">
    <location>
        <begin position="6"/>
        <end position="23"/>
    </location>
</feature>
<dbReference type="InterPro" id="IPR029062">
    <property type="entry name" value="Class_I_gatase-like"/>
</dbReference>
<dbReference type="PANTHER" id="PTHR37464:SF1">
    <property type="entry name" value="BLL2463 PROTEIN"/>
    <property type="match status" value="1"/>
</dbReference>
<feature type="domain" description="Aerotolerance regulator N-terminal" evidence="2">
    <location>
        <begin position="2"/>
        <end position="73"/>
    </location>
</feature>
<name>A0A381NLU4_9ZZZZ</name>
<keyword evidence="1" id="KW-0812">Transmembrane</keyword>
<dbReference type="AlphaFoldDB" id="A0A381NLU4"/>
<keyword evidence="1" id="KW-0472">Membrane</keyword>
<keyword evidence="1" id="KW-1133">Transmembrane helix</keyword>
<gene>
    <name evidence="3" type="ORF">METZ01_LOCUS7938</name>
</gene>
<reference evidence="3" key="1">
    <citation type="submission" date="2018-05" db="EMBL/GenBank/DDBJ databases">
        <authorList>
            <person name="Lanie J.A."/>
            <person name="Ng W.-L."/>
            <person name="Kazmierczak K.M."/>
            <person name="Andrzejewski T.M."/>
            <person name="Davidsen T.M."/>
            <person name="Wayne K.J."/>
            <person name="Tettelin H."/>
            <person name="Glass J.I."/>
            <person name="Rusch D."/>
            <person name="Podicherti R."/>
            <person name="Tsui H.-C.T."/>
            <person name="Winkler M.E."/>
        </authorList>
    </citation>
    <scope>NUCLEOTIDE SEQUENCE</scope>
</reference>